<sequence length="173" mass="20449">MKSSRRLRLLRVVVAFLFGVLAGSSAMNLLYGKKLDALYLERNILIYRNNEKSREINTLRKDLDRHSEPRFIRRIPVEVDSSDVDNGFVQERIRERVQQILQPFLGKPIHWVKDNPDVVDNMLKDRLLQIQQDKETHHIKVRLKYLVFNGTDEMKIWIVANENQEKNVSIGRK</sequence>
<evidence type="ECO:0000313" key="2">
    <source>
        <dbReference type="Proteomes" id="UP000186795"/>
    </source>
</evidence>
<protein>
    <submittedName>
        <fullName evidence="1">Uncharacterized protein</fullName>
    </submittedName>
</protein>
<name>A0A1N7MIZ1_9BACL</name>
<dbReference type="Proteomes" id="UP000186795">
    <property type="component" value="Unassembled WGS sequence"/>
</dbReference>
<gene>
    <name evidence="1" type="ORF">SAMN05421790_106124</name>
</gene>
<reference evidence="2" key="1">
    <citation type="submission" date="2017-01" db="EMBL/GenBank/DDBJ databases">
        <authorList>
            <person name="Varghese N."/>
            <person name="Submissions S."/>
        </authorList>
    </citation>
    <scope>NUCLEOTIDE SEQUENCE [LARGE SCALE GENOMIC DNA]</scope>
    <source>
        <strain evidence="2">DSM 45196</strain>
    </source>
</reference>
<dbReference type="RefSeq" id="WP_009711952.1">
    <property type="nucleotide sequence ID" value="NZ_CP048103.1"/>
</dbReference>
<dbReference type="AlphaFoldDB" id="A0A1N7MIZ1"/>
<accession>A0A1N7MIZ1</accession>
<organism evidence="1 2">
    <name type="scientific">Kroppenstedtia eburnea</name>
    <dbReference type="NCBI Taxonomy" id="714067"/>
    <lineage>
        <taxon>Bacteria</taxon>
        <taxon>Bacillati</taxon>
        <taxon>Bacillota</taxon>
        <taxon>Bacilli</taxon>
        <taxon>Bacillales</taxon>
        <taxon>Thermoactinomycetaceae</taxon>
        <taxon>Kroppenstedtia</taxon>
    </lineage>
</organism>
<dbReference type="OrthoDB" id="2990033at2"/>
<proteinExistence type="predicted"/>
<evidence type="ECO:0000313" key="1">
    <source>
        <dbReference type="EMBL" id="SIS86010.1"/>
    </source>
</evidence>
<keyword evidence="2" id="KW-1185">Reference proteome</keyword>
<dbReference type="EMBL" id="FTOD01000006">
    <property type="protein sequence ID" value="SIS86010.1"/>
    <property type="molecule type" value="Genomic_DNA"/>
</dbReference>